<keyword evidence="3 4" id="KW-0456">Lyase</keyword>
<dbReference type="Gene3D" id="3.30.1360.20">
    <property type="entry name" value="Transcriptional coactivator/pterin dehydratase"/>
    <property type="match status" value="1"/>
</dbReference>
<dbReference type="InterPro" id="IPR036428">
    <property type="entry name" value="PCD_sf"/>
</dbReference>
<sequence length="97" mass="11307">MTKLEANILEQEVQLLNGWQIKNNHLEKTFTFKSFKKAFAFMTMVAFEAEKLNHHPNWTNSYNILKIQLTTHDANGITEKDIALATLINQLTTKHYE</sequence>
<evidence type="ECO:0000256" key="3">
    <source>
        <dbReference type="ARBA" id="ARBA00023239"/>
    </source>
</evidence>
<dbReference type="HAMAP" id="MF_00434">
    <property type="entry name" value="Pterin_4_alpha"/>
    <property type="match status" value="1"/>
</dbReference>
<dbReference type="Pfam" id="PF01329">
    <property type="entry name" value="Pterin_4a"/>
    <property type="match status" value="1"/>
</dbReference>
<gene>
    <name evidence="5" type="ORF">NBRC110019_14220</name>
</gene>
<reference evidence="5" key="1">
    <citation type="submission" date="2022-07" db="EMBL/GenBank/DDBJ databases">
        <title>Taxonomy of Novel Oxalotrophic and Methylotrophic Bacteria.</title>
        <authorList>
            <person name="Sahin N."/>
            <person name="Tani A."/>
        </authorList>
    </citation>
    <scope>NUCLEOTIDE SEQUENCE</scope>
    <source>
        <strain evidence="5">AM327</strain>
    </source>
</reference>
<dbReference type="NCBIfam" id="NF002018">
    <property type="entry name" value="PRK00823.1-3"/>
    <property type="match status" value="1"/>
</dbReference>
<dbReference type="Proteomes" id="UP001143545">
    <property type="component" value="Unassembled WGS sequence"/>
</dbReference>
<dbReference type="SUPFAM" id="SSF55248">
    <property type="entry name" value="PCD-like"/>
    <property type="match status" value="1"/>
</dbReference>
<comment type="catalytic activity">
    <reaction evidence="1 4">
        <text>(4aS,6R)-4a-hydroxy-L-erythro-5,6,7,8-tetrahydrobiopterin = (6R)-L-erythro-6,7-dihydrobiopterin + H2O</text>
        <dbReference type="Rhea" id="RHEA:11920"/>
        <dbReference type="ChEBI" id="CHEBI:15377"/>
        <dbReference type="ChEBI" id="CHEBI:15642"/>
        <dbReference type="ChEBI" id="CHEBI:43120"/>
        <dbReference type="EC" id="4.2.1.96"/>
    </reaction>
</comment>
<comment type="similarity">
    <text evidence="2 4">Belongs to the pterin-4-alpha-carbinolamine dehydratase family.</text>
</comment>
<evidence type="ECO:0000256" key="1">
    <source>
        <dbReference type="ARBA" id="ARBA00001554"/>
    </source>
</evidence>
<name>A0A9W6B5T2_9FLAO</name>
<dbReference type="RefSeq" id="WP_281753625.1">
    <property type="nucleotide sequence ID" value="NZ_BRVP01000008.1"/>
</dbReference>
<dbReference type="InterPro" id="IPR001533">
    <property type="entry name" value="Pterin_deHydtase"/>
</dbReference>
<dbReference type="EC" id="4.2.1.96" evidence="4"/>
<accession>A0A9W6B5T2</accession>
<protein>
    <recommendedName>
        <fullName evidence="4">Putative pterin-4-alpha-carbinolamine dehydratase</fullName>
        <shortName evidence="4">PHS</shortName>
        <ecNumber evidence="4">4.2.1.96</ecNumber>
    </recommendedName>
    <alternativeName>
        <fullName evidence="4">4-alpha-hydroxy-tetrahydropterin dehydratase</fullName>
    </alternativeName>
    <alternativeName>
        <fullName evidence="4">Pterin carbinolamine dehydratase</fullName>
        <shortName evidence="4">PCD</shortName>
    </alternativeName>
</protein>
<dbReference type="NCBIfam" id="NF002017">
    <property type="entry name" value="PRK00823.1-2"/>
    <property type="match status" value="1"/>
</dbReference>
<keyword evidence="6" id="KW-1185">Reference proteome</keyword>
<comment type="caution">
    <text evidence="5">The sequence shown here is derived from an EMBL/GenBank/DDBJ whole genome shotgun (WGS) entry which is preliminary data.</text>
</comment>
<evidence type="ECO:0000256" key="2">
    <source>
        <dbReference type="ARBA" id="ARBA00006472"/>
    </source>
</evidence>
<dbReference type="AlphaFoldDB" id="A0A9W6B5T2"/>
<dbReference type="PANTHER" id="PTHR12599:SF0">
    <property type="entry name" value="PTERIN-4-ALPHA-CARBINOLAMINE DEHYDRATASE"/>
    <property type="match status" value="1"/>
</dbReference>
<evidence type="ECO:0000313" key="6">
    <source>
        <dbReference type="Proteomes" id="UP001143545"/>
    </source>
</evidence>
<dbReference type="GO" id="GO:0006729">
    <property type="term" value="P:tetrahydrobiopterin biosynthetic process"/>
    <property type="evidence" value="ECO:0007669"/>
    <property type="project" value="InterPro"/>
</dbReference>
<dbReference type="GO" id="GO:0008124">
    <property type="term" value="F:4-alpha-hydroxytetrahydrobiopterin dehydratase activity"/>
    <property type="evidence" value="ECO:0007669"/>
    <property type="project" value="UniProtKB-UniRule"/>
</dbReference>
<dbReference type="EMBL" id="BRVP01000008">
    <property type="protein sequence ID" value="GLB52382.1"/>
    <property type="molecule type" value="Genomic_DNA"/>
</dbReference>
<evidence type="ECO:0000313" key="5">
    <source>
        <dbReference type="EMBL" id="GLB52382.1"/>
    </source>
</evidence>
<dbReference type="PANTHER" id="PTHR12599">
    <property type="entry name" value="PTERIN-4-ALPHA-CARBINOLAMINE DEHYDRATASE"/>
    <property type="match status" value="1"/>
</dbReference>
<evidence type="ECO:0000256" key="4">
    <source>
        <dbReference type="HAMAP-Rule" id="MF_00434"/>
    </source>
</evidence>
<organism evidence="5 6">
    <name type="scientific">Neptunitalea chrysea</name>
    <dbReference type="NCBI Taxonomy" id="1647581"/>
    <lineage>
        <taxon>Bacteria</taxon>
        <taxon>Pseudomonadati</taxon>
        <taxon>Bacteroidota</taxon>
        <taxon>Flavobacteriia</taxon>
        <taxon>Flavobacteriales</taxon>
        <taxon>Flavobacteriaceae</taxon>
        <taxon>Neptunitalea</taxon>
    </lineage>
</organism>
<proteinExistence type="inferred from homology"/>